<keyword evidence="7" id="KW-1185">Reference proteome</keyword>
<keyword evidence="1" id="KW-0805">Transcription regulation</keyword>
<sequence>MSRVGYQLGKNYLKRNPAIFFSCNHRPRKKLAKIQSEDVSRIEEWARGTGSCFTEKIELIHLGRKQKCGIRKCRAAHLFSTGINGSLVICGDVDPRTFGFHVQAWRAPSNCLHKGRGGSCIPFKSFPGSRSRPTASRPTSSAWGESRIGLQSPLRSQTHDAVTPDLDVVTPEAESHSPEATHRTHPRMLRNLQGDRVYVGKAASLSFLQLLRDTVTQHIGPSQFSQRSEDMLETEAQHGPLNFSQERCNAEEKRQFLRNYEAATSGFLNLGCRDITFTSLVEPEDPKSDREKTRAAIVDLMVAIGAQSRPNDPEALQTERFYFARGQQKAFANFLEDPSMDVVRVFVLMSFYMLGACRRNAAFMYLGVASRAAVALGLHEDSPGSTSRDDNDQRPKLWMSLCVLDLLVSSILGRPSAISPLLTGNRDESLWIETNLPESGLVASFHLSLILDEIVIRLYGERAASAETADALLGKLNNWSESLPQSLRSSSLEHENESIVRNHTLGNMHVACSYHFAVILVTRPFLISALSVRLARLHHSLSINEPGEAPEEDPAHSRLAAACIDSAVYMVQTCTEVYDSGLMLRNMCILKAFIFAAALVLGFSMFAHRDIDSEIDQAFRGAMTILRMLASQSAQAAHYLDITIMLEAAINQQRQRLAAQARQRRSQYVSRIFSLNGNPATPRRQNEGDEQPNSTTPLTQSIPSYSWLQSDDGIGTVTPPMIDGTLFDWEGMDLPLWDSFPFLTESSTI</sequence>
<evidence type="ECO:0000259" key="5">
    <source>
        <dbReference type="SMART" id="SM00906"/>
    </source>
</evidence>
<dbReference type="InterPro" id="IPR051127">
    <property type="entry name" value="Fungal_SecMet_Regulators"/>
</dbReference>
<dbReference type="GO" id="GO:0006351">
    <property type="term" value="P:DNA-templated transcription"/>
    <property type="evidence" value="ECO:0007669"/>
    <property type="project" value="InterPro"/>
</dbReference>
<keyword evidence="3" id="KW-0539">Nucleus</keyword>
<accession>A0A9W9RM41</accession>
<feature type="compositionally biased region" description="Polar residues" evidence="4">
    <location>
        <begin position="691"/>
        <end position="705"/>
    </location>
</feature>
<dbReference type="PANTHER" id="PTHR47424">
    <property type="entry name" value="REGULATORY PROTEIN GAL4"/>
    <property type="match status" value="1"/>
</dbReference>
<dbReference type="AlphaFoldDB" id="A0A9W9RM41"/>
<dbReference type="EMBL" id="JAPZBR010000002">
    <property type="protein sequence ID" value="KAJ5362735.1"/>
    <property type="molecule type" value="Genomic_DNA"/>
</dbReference>
<dbReference type="GO" id="GO:0005634">
    <property type="term" value="C:nucleus"/>
    <property type="evidence" value="ECO:0007669"/>
    <property type="project" value="TreeGrafter"/>
</dbReference>
<evidence type="ECO:0000256" key="1">
    <source>
        <dbReference type="ARBA" id="ARBA00023015"/>
    </source>
</evidence>
<name>A0A9W9RM41_PENBR</name>
<dbReference type="GO" id="GO:0000978">
    <property type="term" value="F:RNA polymerase II cis-regulatory region sequence-specific DNA binding"/>
    <property type="evidence" value="ECO:0007669"/>
    <property type="project" value="TreeGrafter"/>
</dbReference>
<dbReference type="PANTHER" id="PTHR47424:SF9">
    <property type="entry name" value="TAH-2"/>
    <property type="match status" value="1"/>
</dbReference>
<organism evidence="6 7">
    <name type="scientific">Penicillium brevicompactum</name>
    <dbReference type="NCBI Taxonomy" id="5074"/>
    <lineage>
        <taxon>Eukaryota</taxon>
        <taxon>Fungi</taxon>
        <taxon>Dikarya</taxon>
        <taxon>Ascomycota</taxon>
        <taxon>Pezizomycotina</taxon>
        <taxon>Eurotiomycetes</taxon>
        <taxon>Eurotiomycetidae</taxon>
        <taxon>Eurotiales</taxon>
        <taxon>Aspergillaceae</taxon>
        <taxon>Penicillium</taxon>
    </lineage>
</organism>
<dbReference type="InterPro" id="IPR007219">
    <property type="entry name" value="XnlR_reg_dom"/>
</dbReference>
<dbReference type="GO" id="GO:0008270">
    <property type="term" value="F:zinc ion binding"/>
    <property type="evidence" value="ECO:0007669"/>
    <property type="project" value="InterPro"/>
</dbReference>
<dbReference type="Proteomes" id="UP001148299">
    <property type="component" value="Unassembled WGS sequence"/>
</dbReference>
<reference evidence="6" key="2">
    <citation type="journal article" date="2023" name="IMA Fungus">
        <title>Comparative genomic study of the Penicillium genus elucidates a diverse pangenome and 15 lateral gene transfer events.</title>
        <authorList>
            <person name="Petersen C."/>
            <person name="Sorensen T."/>
            <person name="Nielsen M.R."/>
            <person name="Sondergaard T.E."/>
            <person name="Sorensen J.L."/>
            <person name="Fitzpatrick D.A."/>
            <person name="Frisvad J.C."/>
            <person name="Nielsen K.L."/>
        </authorList>
    </citation>
    <scope>NUCLEOTIDE SEQUENCE</scope>
    <source>
        <strain evidence="6">IBT 35675</strain>
    </source>
</reference>
<feature type="compositionally biased region" description="Low complexity" evidence="4">
    <location>
        <begin position="129"/>
        <end position="142"/>
    </location>
</feature>
<dbReference type="GO" id="GO:0000435">
    <property type="term" value="P:positive regulation of transcription from RNA polymerase II promoter by galactose"/>
    <property type="evidence" value="ECO:0007669"/>
    <property type="project" value="TreeGrafter"/>
</dbReference>
<evidence type="ECO:0000256" key="4">
    <source>
        <dbReference type="SAM" id="MobiDB-lite"/>
    </source>
</evidence>
<protein>
    <recommendedName>
        <fullName evidence="5">Xylanolytic transcriptional activator regulatory domain-containing protein</fullName>
    </recommendedName>
</protein>
<evidence type="ECO:0000313" key="7">
    <source>
        <dbReference type="Proteomes" id="UP001148299"/>
    </source>
</evidence>
<evidence type="ECO:0000256" key="3">
    <source>
        <dbReference type="ARBA" id="ARBA00023242"/>
    </source>
</evidence>
<dbReference type="SMART" id="SM00906">
    <property type="entry name" value="Fungal_trans"/>
    <property type="match status" value="1"/>
</dbReference>
<reference evidence="6" key="1">
    <citation type="submission" date="2022-12" db="EMBL/GenBank/DDBJ databases">
        <authorList>
            <person name="Petersen C."/>
        </authorList>
    </citation>
    <scope>NUCLEOTIDE SEQUENCE</scope>
    <source>
        <strain evidence="6">IBT 35675</strain>
    </source>
</reference>
<keyword evidence="2" id="KW-0804">Transcription</keyword>
<evidence type="ECO:0000313" key="6">
    <source>
        <dbReference type="EMBL" id="KAJ5362735.1"/>
    </source>
</evidence>
<feature type="domain" description="Xylanolytic transcriptional activator regulatory" evidence="5">
    <location>
        <begin position="362"/>
        <end position="439"/>
    </location>
</feature>
<proteinExistence type="predicted"/>
<comment type="caution">
    <text evidence="6">The sequence shown here is derived from an EMBL/GenBank/DDBJ whole genome shotgun (WGS) entry which is preliminary data.</text>
</comment>
<dbReference type="Pfam" id="PF04082">
    <property type="entry name" value="Fungal_trans"/>
    <property type="match status" value="1"/>
</dbReference>
<feature type="region of interest" description="Disordered" evidence="4">
    <location>
        <begin position="675"/>
        <end position="705"/>
    </location>
</feature>
<dbReference type="CDD" id="cd12148">
    <property type="entry name" value="fungal_TF_MHR"/>
    <property type="match status" value="1"/>
</dbReference>
<feature type="region of interest" description="Disordered" evidence="4">
    <location>
        <begin position="123"/>
        <end position="161"/>
    </location>
</feature>
<evidence type="ECO:0000256" key="2">
    <source>
        <dbReference type="ARBA" id="ARBA00023163"/>
    </source>
</evidence>
<dbReference type="GO" id="GO:0000981">
    <property type="term" value="F:DNA-binding transcription factor activity, RNA polymerase II-specific"/>
    <property type="evidence" value="ECO:0007669"/>
    <property type="project" value="TreeGrafter"/>
</dbReference>
<gene>
    <name evidence="6" type="ORF">N7541_003579</name>
</gene>